<sequence>MSDQKQLHRDTIWVVSPRSYADELFDLTDRVVLITGGSRGLGREMAFAAARCGADVMIASRNLDTCVATAEAITAATGRAALAHQVHIGRWDQLDPLVEAAYARFGRVDVLVNNAGMSPLYDSLGSVTEKLFDSVVNLNLKGPFRLTTLIGERMVADGGGSIINISSSGSLRPAPDMLPYAAAKAGLNALTEGFAKAFGPTVRVNTLMAGPFLTDISKAWDFPDQVNPFAGFPLQRAGDPAEIIGAALFLMSDASSFTTGSILRADGGLP</sequence>
<evidence type="ECO:0000313" key="4">
    <source>
        <dbReference type="EMBL" id="ORA02562.1"/>
    </source>
</evidence>
<comment type="caution">
    <text evidence="4">The sequence shown here is derived from an EMBL/GenBank/DDBJ whole genome shotgun (WGS) entry which is preliminary data.</text>
</comment>
<keyword evidence="2" id="KW-0560">Oxidoreductase</keyword>
<name>A0A1W9YRL4_MYCBA</name>
<dbReference type="PANTHER" id="PTHR43639">
    <property type="entry name" value="OXIDOREDUCTASE, SHORT-CHAIN DEHYDROGENASE/REDUCTASE FAMILY (AFU_ORTHOLOGUE AFUA_5G02870)"/>
    <property type="match status" value="1"/>
</dbReference>
<dbReference type="PROSITE" id="PS00061">
    <property type="entry name" value="ADH_SHORT"/>
    <property type="match status" value="1"/>
</dbReference>
<evidence type="ECO:0000259" key="3">
    <source>
        <dbReference type="SMART" id="SM00822"/>
    </source>
</evidence>
<protein>
    <submittedName>
        <fullName evidence="4">Short-chain dehydrogenase</fullName>
    </submittedName>
</protein>
<evidence type="ECO:0000256" key="1">
    <source>
        <dbReference type="ARBA" id="ARBA00006484"/>
    </source>
</evidence>
<dbReference type="InterPro" id="IPR036291">
    <property type="entry name" value="NAD(P)-bd_dom_sf"/>
</dbReference>
<dbReference type="Gene3D" id="3.40.50.720">
    <property type="entry name" value="NAD(P)-binding Rossmann-like Domain"/>
    <property type="match status" value="1"/>
</dbReference>
<dbReference type="InterPro" id="IPR020904">
    <property type="entry name" value="Sc_DH/Rdtase_CS"/>
</dbReference>
<dbReference type="CDD" id="cd05233">
    <property type="entry name" value="SDR_c"/>
    <property type="match status" value="1"/>
</dbReference>
<dbReference type="SMART" id="SM00822">
    <property type="entry name" value="PKS_KR"/>
    <property type="match status" value="1"/>
</dbReference>
<evidence type="ECO:0000256" key="2">
    <source>
        <dbReference type="ARBA" id="ARBA00023002"/>
    </source>
</evidence>
<dbReference type="EMBL" id="MVHJ01000027">
    <property type="protein sequence ID" value="ORA02562.1"/>
    <property type="molecule type" value="Genomic_DNA"/>
</dbReference>
<comment type="similarity">
    <text evidence="1">Belongs to the short-chain dehydrogenases/reductases (SDR) family.</text>
</comment>
<dbReference type="PANTHER" id="PTHR43639:SF1">
    <property type="entry name" value="SHORT-CHAIN DEHYDROGENASE_REDUCTASE FAMILY PROTEIN"/>
    <property type="match status" value="1"/>
</dbReference>
<keyword evidence="5" id="KW-1185">Reference proteome</keyword>
<feature type="domain" description="Ketoreductase" evidence="3">
    <location>
        <begin position="30"/>
        <end position="216"/>
    </location>
</feature>
<dbReference type="GO" id="GO:0016491">
    <property type="term" value="F:oxidoreductase activity"/>
    <property type="evidence" value="ECO:0007669"/>
    <property type="project" value="UniProtKB-KW"/>
</dbReference>
<accession>A0A1W9YRL4</accession>
<reference evidence="4 5" key="1">
    <citation type="submission" date="2017-02" db="EMBL/GenBank/DDBJ databases">
        <title>The new phylogeny of genus Mycobacterium.</title>
        <authorList>
            <person name="Tortoli E."/>
            <person name="Trovato A."/>
            <person name="Cirillo D.M."/>
        </authorList>
    </citation>
    <scope>NUCLEOTIDE SEQUENCE [LARGE SCALE GENOMIC DNA]</scope>
    <source>
        <strain evidence="4 5">DSM 45578</strain>
    </source>
</reference>
<dbReference type="PRINTS" id="PR00080">
    <property type="entry name" value="SDRFAMILY"/>
</dbReference>
<organism evidence="4 5">
    <name type="scientific">Mycolicibacterium bacteremicum</name>
    <name type="common">Mycobacterium bacteremicum</name>
    <dbReference type="NCBI Taxonomy" id="564198"/>
    <lineage>
        <taxon>Bacteria</taxon>
        <taxon>Bacillati</taxon>
        <taxon>Actinomycetota</taxon>
        <taxon>Actinomycetes</taxon>
        <taxon>Mycobacteriales</taxon>
        <taxon>Mycobacteriaceae</taxon>
        <taxon>Mycolicibacterium</taxon>
    </lineage>
</organism>
<dbReference type="AlphaFoldDB" id="A0A1W9YRL4"/>
<proteinExistence type="inferred from homology"/>
<dbReference type="InterPro" id="IPR057326">
    <property type="entry name" value="KR_dom"/>
</dbReference>
<dbReference type="Proteomes" id="UP000192366">
    <property type="component" value="Unassembled WGS sequence"/>
</dbReference>
<dbReference type="STRING" id="564198.BST17_23085"/>
<dbReference type="SUPFAM" id="SSF51735">
    <property type="entry name" value="NAD(P)-binding Rossmann-fold domains"/>
    <property type="match status" value="1"/>
</dbReference>
<dbReference type="Pfam" id="PF13561">
    <property type="entry name" value="adh_short_C2"/>
    <property type="match status" value="1"/>
</dbReference>
<gene>
    <name evidence="4" type="ORF">BST17_23085</name>
</gene>
<evidence type="ECO:0000313" key="5">
    <source>
        <dbReference type="Proteomes" id="UP000192366"/>
    </source>
</evidence>
<dbReference type="RefSeq" id="WP_083061226.1">
    <property type="nucleotide sequence ID" value="NZ_JACKVM010000001.1"/>
</dbReference>
<dbReference type="OrthoDB" id="286404at2"/>
<dbReference type="FunFam" id="3.40.50.720:FF:000084">
    <property type="entry name" value="Short-chain dehydrogenase reductase"/>
    <property type="match status" value="1"/>
</dbReference>
<dbReference type="PRINTS" id="PR00081">
    <property type="entry name" value="GDHRDH"/>
</dbReference>
<dbReference type="InterPro" id="IPR002347">
    <property type="entry name" value="SDR_fam"/>
</dbReference>